<dbReference type="InterPro" id="IPR016156">
    <property type="entry name" value="FAD/NAD-linked_Rdtase_dimer_sf"/>
</dbReference>
<dbReference type="GO" id="GO:0050660">
    <property type="term" value="F:flavin adenine dinucleotide binding"/>
    <property type="evidence" value="ECO:0007669"/>
    <property type="project" value="TreeGrafter"/>
</dbReference>
<evidence type="ECO:0000313" key="10">
    <source>
        <dbReference type="Proteomes" id="UP000036449"/>
    </source>
</evidence>
<dbReference type="PRINTS" id="PR00411">
    <property type="entry name" value="PNDRDTASEI"/>
</dbReference>
<keyword evidence="10" id="KW-1185">Reference proteome</keyword>
<evidence type="ECO:0000256" key="3">
    <source>
        <dbReference type="ARBA" id="ARBA00022827"/>
    </source>
</evidence>
<dbReference type="PIRSF" id="PIRSF000350">
    <property type="entry name" value="Mercury_reductase_MerA"/>
    <property type="match status" value="1"/>
</dbReference>
<evidence type="ECO:0000256" key="2">
    <source>
        <dbReference type="ARBA" id="ARBA00022630"/>
    </source>
</evidence>
<evidence type="ECO:0000259" key="7">
    <source>
        <dbReference type="Pfam" id="PF02852"/>
    </source>
</evidence>
<feature type="domain" description="FAD/NAD(P)-binding" evidence="8">
    <location>
        <begin position="5"/>
        <end position="324"/>
    </location>
</feature>
<gene>
    <name evidence="9" type="ORF">VQ03_28535</name>
</gene>
<feature type="domain" description="Pyridine nucleotide-disulphide oxidoreductase dimerisation" evidence="7">
    <location>
        <begin position="346"/>
        <end position="450"/>
    </location>
</feature>
<name>A0A0J6S588_9HYPH</name>
<dbReference type="Gene3D" id="3.30.390.30">
    <property type="match status" value="1"/>
</dbReference>
<dbReference type="Proteomes" id="UP000036449">
    <property type="component" value="Unassembled WGS sequence"/>
</dbReference>
<protein>
    <submittedName>
        <fullName evidence="9">Mercuric reductase</fullName>
    </submittedName>
</protein>
<evidence type="ECO:0000256" key="6">
    <source>
        <dbReference type="PIRSR" id="PIRSR000350-4"/>
    </source>
</evidence>
<evidence type="ECO:0000259" key="8">
    <source>
        <dbReference type="Pfam" id="PF07992"/>
    </source>
</evidence>
<feature type="binding site" evidence="5">
    <location>
        <begin position="180"/>
        <end position="187"/>
    </location>
    <ligand>
        <name>NAD(+)</name>
        <dbReference type="ChEBI" id="CHEBI:57540"/>
    </ligand>
</feature>
<keyword evidence="3 5" id="KW-0274">FAD</keyword>
<dbReference type="PANTHER" id="PTHR43014:SF2">
    <property type="entry name" value="MERCURIC REDUCTASE"/>
    <property type="match status" value="1"/>
</dbReference>
<dbReference type="PANTHER" id="PTHR43014">
    <property type="entry name" value="MERCURIC REDUCTASE"/>
    <property type="match status" value="1"/>
</dbReference>
<dbReference type="PRINTS" id="PR00368">
    <property type="entry name" value="FADPNR"/>
</dbReference>
<keyword evidence="2" id="KW-0285">Flavoprotein</keyword>
<comment type="caution">
    <text evidence="9">The sequence shown here is derived from an EMBL/GenBank/DDBJ whole genome shotgun (WGS) entry which is preliminary data.</text>
</comment>
<dbReference type="InterPro" id="IPR004099">
    <property type="entry name" value="Pyr_nucl-diS_OxRdtase_dimer"/>
</dbReference>
<dbReference type="Pfam" id="PF02852">
    <property type="entry name" value="Pyr_redox_dim"/>
    <property type="match status" value="1"/>
</dbReference>
<comment type="similarity">
    <text evidence="1">Belongs to the class-I pyridine nucleotide-disulfide oxidoreductase family.</text>
</comment>
<dbReference type="InterPro" id="IPR023753">
    <property type="entry name" value="FAD/NAD-binding_dom"/>
</dbReference>
<keyword evidence="5" id="KW-0547">Nucleotide-binding</keyword>
<dbReference type="GO" id="GO:0003955">
    <property type="term" value="F:NAD(P)H dehydrogenase (quinone) activity"/>
    <property type="evidence" value="ECO:0007669"/>
    <property type="project" value="TreeGrafter"/>
</dbReference>
<keyword evidence="5" id="KW-0520">NAD</keyword>
<dbReference type="AlphaFoldDB" id="A0A0J6S588"/>
<dbReference type="PATRIC" id="fig|1187852.3.peg.4028"/>
<dbReference type="InterPro" id="IPR001100">
    <property type="entry name" value="Pyr_nuc-diS_OxRdtase"/>
</dbReference>
<reference evidence="9 10" key="1">
    <citation type="submission" date="2015-03" db="EMBL/GenBank/DDBJ databases">
        <title>Genome sequencing of Methylobacterium tarhaniae DSM 25844.</title>
        <authorList>
            <person name="Chaudhry V."/>
            <person name="Patil P.B."/>
        </authorList>
    </citation>
    <scope>NUCLEOTIDE SEQUENCE [LARGE SCALE GENOMIC DNA]</scope>
    <source>
        <strain evidence="9 10">DSM 25844</strain>
    </source>
</reference>
<organism evidence="9 10">
    <name type="scientific">Methylobacterium tarhaniae</name>
    <dbReference type="NCBI Taxonomy" id="1187852"/>
    <lineage>
        <taxon>Bacteria</taxon>
        <taxon>Pseudomonadati</taxon>
        <taxon>Pseudomonadota</taxon>
        <taxon>Alphaproteobacteria</taxon>
        <taxon>Hyphomicrobiales</taxon>
        <taxon>Methylobacteriaceae</taxon>
        <taxon>Methylobacterium</taxon>
    </lineage>
</organism>
<dbReference type="EMBL" id="LABZ01000275">
    <property type="protein sequence ID" value="KMO30360.1"/>
    <property type="molecule type" value="Genomic_DNA"/>
</dbReference>
<feature type="active site" description="Proton acceptor" evidence="4">
    <location>
        <position position="443"/>
    </location>
</feature>
<evidence type="ECO:0000256" key="5">
    <source>
        <dbReference type="PIRSR" id="PIRSR000350-3"/>
    </source>
</evidence>
<proteinExistence type="inferred from homology"/>
<feature type="binding site" evidence="5">
    <location>
        <position position="203"/>
    </location>
    <ligand>
        <name>NAD(+)</name>
        <dbReference type="ChEBI" id="CHEBI:57540"/>
    </ligand>
</feature>
<dbReference type="OrthoDB" id="9776382at2"/>
<dbReference type="Gene3D" id="3.50.50.60">
    <property type="entry name" value="FAD/NAD(P)-binding domain"/>
    <property type="match status" value="2"/>
</dbReference>
<feature type="binding site" evidence="5">
    <location>
        <position position="271"/>
    </location>
    <ligand>
        <name>NAD(+)</name>
        <dbReference type="ChEBI" id="CHEBI:57540"/>
    </ligand>
</feature>
<comment type="cofactor">
    <cofactor evidence="5">
        <name>FAD</name>
        <dbReference type="ChEBI" id="CHEBI:57692"/>
    </cofactor>
    <text evidence="5">Binds 1 FAD per subunit.</text>
</comment>
<accession>A0A0J6S588</accession>
<feature type="binding site" evidence="5">
    <location>
        <position position="51"/>
    </location>
    <ligand>
        <name>FAD</name>
        <dbReference type="ChEBI" id="CHEBI:57692"/>
    </ligand>
</feature>
<evidence type="ECO:0000256" key="1">
    <source>
        <dbReference type="ARBA" id="ARBA00007532"/>
    </source>
</evidence>
<evidence type="ECO:0000256" key="4">
    <source>
        <dbReference type="PIRSR" id="PIRSR000350-2"/>
    </source>
</evidence>
<dbReference type="Pfam" id="PF07992">
    <property type="entry name" value="Pyr_redox_2"/>
    <property type="match status" value="1"/>
</dbReference>
<dbReference type="RefSeq" id="WP_048454291.1">
    <property type="nucleotide sequence ID" value="NZ_LABZ01000275.1"/>
</dbReference>
<dbReference type="SUPFAM" id="SSF51905">
    <property type="entry name" value="FAD/NAD(P)-binding domain"/>
    <property type="match status" value="1"/>
</dbReference>
<evidence type="ECO:0000313" key="9">
    <source>
        <dbReference type="EMBL" id="KMO30360.1"/>
    </source>
</evidence>
<dbReference type="SUPFAM" id="SSF55424">
    <property type="entry name" value="FAD/NAD-linked reductases, dimerisation (C-terminal) domain"/>
    <property type="match status" value="1"/>
</dbReference>
<feature type="disulfide bond" description="Redox-active" evidence="6">
    <location>
        <begin position="42"/>
        <end position="47"/>
    </location>
</feature>
<sequence>MSEHYDTVVIGSGEGGKFLAWDLGKSGQRVAVVERRWIGGSCPNTNCLPSKNEIWSAEIAHLARKAGQYGVETGPVRVDMRRVVERKRAMVAGLVDMHLDKYRDSGAELVMGSARFTGPKTIAVALNAGGERILTADTIVLNLGTRPVVPGVPGLREAQPLTNIEALELDALPDHLIVLGGGYVGLELAQAYRRFGSAVTVIERGDRIAGREDPDVADELARLLADEGIAIRTGTEVAGVRGRSGDAVEVAVRSKAGEAVVAGSHILVAAGRAPNTDGIGLDLAGVALTERGMIRVDDRLATTAPGIWAIGECAGSPAFTHASADDYRVVRDALRGGRRSTAGRLMPYCLFTDPPLARVGLSEAEARASGAEIRVATLPMRAVLRTRTTGLTEGFMKAVIGPDDRILGFAMLGADAGEVMAAVQVAMLAGLPHTALRDAVLAHPTTAEGLNALFAAVPEA</sequence>
<dbReference type="InterPro" id="IPR036188">
    <property type="entry name" value="FAD/NAD-bd_sf"/>
</dbReference>